<protein>
    <submittedName>
        <fullName evidence="1">Uncharacterized protein</fullName>
    </submittedName>
</protein>
<dbReference type="STRING" id="31246.A0A183NFI6"/>
<name>A0A183NFI6_9TREM</name>
<dbReference type="Proteomes" id="UP000269396">
    <property type="component" value="Unassembled WGS sequence"/>
</dbReference>
<keyword evidence="2" id="KW-1185">Reference proteome</keyword>
<evidence type="ECO:0000313" key="2">
    <source>
        <dbReference type="Proteomes" id="UP000269396"/>
    </source>
</evidence>
<dbReference type="AlphaFoldDB" id="A0A183NFI6"/>
<reference evidence="1 2" key="1">
    <citation type="submission" date="2018-11" db="EMBL/GenBank/DDBJ databases">
        <authorList>
            <consortium name="Pathogen Informatics"/>
        </authorList>
    </citation>
    <scope>NUCLEOTIDE SEQUENCE [LARGE SCALE GENOMIC DNA]</scope>
    <source>
        <strain>Denwood</strain>
        <strain evidence="2">Zambia</strain>
    </source>
</reference>
<proteinExistence type="predicted"/>
<sequence length="136" mass="15533">MHTPIHIQRLGTESVTGFNFATYEEHFQILDFYPVRLAKDFTKLDIDSGDLNVPVESKLSWLQKDLIMEISEPDIGRGEIKSSTKENPNLVGSSRVRAIQRCHCNGTKVAPCSRNHVMSIRHTDFNVKPQWHCRGL</sequence>
<dbReference type="EMBL" id="UZAL01000875">
    <property type="protein sequence ID" value="VDO73730.1"/>
    <property type="molecule type" value="Genomic_DNA"/>
</dbReference>
<evidence type="ECO:0000313" key="1">
    <source>
        <dbReference type="EMBL" id="VDO73730.1"/>
    </source>
</evidence>
<organism evidence="1 2">
    <name type="scientific">Schistosoma mattheei</name>
    <dbReference type="NCBI Taxonomy" id="31246"/>
    <lineage>
        <taxon>Eukaryota</taxon>
        <taxon>Metazoa</taxon>
        <taxon>Spiralia</taxon>
        <taxon>Lophotrochozoa</taxon>
        <taxon>Platyhelminthes</taxon>
        <taxon>Trematoda</taxon>
        <taxon>Digenea</taxon>
        <taxon>Strigeidida</taxon>
        <taxon>Schistosomatoidea</taxon>
        <taxon>Schistosomatidae</taxon>
        <taxon>Schistosoma</taxon>
    </lineage>
</organism>
<gene>
    <name evidence="1" type="ORF">SMTD_LOCUS872</name>
</gene>
<accession>A0A183NFI6</accession>